<dbReference type="Proteomes" id="UP001596500">
    <property type="component" value="Unassembled WGS sequence"/>
</dbReference>
<dbReference type="RefSeq" id="WP_379867522.1">
    <property type="nucleotide sequence ID" value="NZ_JBHTBW010000081.1"/>
</dbReference>
<name>A0ABW2RQD8_9BACL</name>
<gene>
    <name evidence="1" type="ORF">ACFQNG_19190</name>
</gene>
<sequence>MIKTEKPNEDEAGNEAIATTNVIVPAPSFGDGAADSKSASIHNLYVIN</sequence>
<proteinExistence type="predicted"/>
<evidence type="ECO:0000313" key="1">
    <source>
        <dbReference type="EMBL" id="MFC7443195.1"/>
    </source>
</evidence>
<protein>
    <submittedName>
        <fullName evidence="1">Uncharacterized protein</fullName>
    </submittedName>
</protein>
<organism evidence="1 2">
    <name type="scientific">Laceyella putida</name>
    <dbReference type="NCBI Taxonomy" id="110101"/>
    <lineage>
        <taxon>Bacteria</taxon>
        <taxon>Bacillati</taxon>
        <taxon>Bacillota</taxon>
        <taxon>Bacilli</taxon>
        <taxon>Bacillales</taxon>
        <taxon>Thermoactinomycetaceae</taxon>
        <taxon>Laceyella</taxon>
    </lineage>
</organism>
<accession>A0ABW2RQD8</accession>
<comment type="caution">
    <text evidence="1">The sequence shown here is derived from an EMBL/GenBank/DDBJ whole genome shotgun (WGS) entry which is preliminary data.</text>
</comment>
<reference evidence="2" key="1">
    <citation type="journal article" date="2019" name="Int. J. Syst. Evol. Microbiol.">
        <title>The Global Catalogue of Microorganisms (GCM) 10K type strain sequencing project: providing services to taxonomists for standard genome sequencing and annotation.</title>
        <authorList>
            <consortium name="The Broad Institute Genomics Platform"/>
            <consortium name="The Broad Institute Genome Sequencing Center for Infectious Disease"/>
            <person name="Wu L."/>
            <person name="Ma J."/>
        </authorList>
    </citation>
    <scope>NUCLEOTIDE SEQUENCE [LARGE SCALE GENOMIC DNA]</scope>
    <source>
        <strain evidence="2">CGMCC 1.12942</strain>
    </source>
</reference>
<keyword evidence="2" id="KW-1185">Reference proteome</keyword>
<dbReference type="EMBL" id="JBHTBW010000081">
    <property type="protein sequence ID" value="MFC7443195.1"/>
    <property type="molecule type" value="Genomic_DNA"/>
</dbReference>
<evidence type="ECO:0000313" key="2">
    <source>
        <dbReference type="Proteomes" id="UP001596500"/>
    </source>
</evidence>